<dbReference type="EMBL" id="KI630320">
    <property type="protein sequence ID" value="EYU41493.1"/>
    <property type="molecule type" value="Genomic_DNA"/>
</dbReference>
<accession>A0A022RP03</accession>
<dbReference type="eggNOG" id="ENOG502QRM5">
    <property type="taxonomic scope" value="Eukaryota"/>
</dbReference>
<dbReference type="PANTHER" id="PTHR31972">
    <property type="entry name" value="EXPRESSED PROTEIN"/>
    <property type="match status" value="1"/>
</dbReference>
<dbReference type="KEGG" id="egt:105953327"/>
<dbReference type="PANTHER" id="PTHR31972:SF74">
    <property type="entry name" value="EXPRESSED PROTEIN"/>
    <property type="match status" value="1"/>
</dbReference>
<gene>
    <name evidence="1" type="ORF">MIMGU_mgv1a027106mg</name>
</gene>
<dbReference type="STRING" id="4155.A0A022RP03"/>
<evidence type="ECO:0000313" key="2">
    <source>
        <dbReference type="Proteomes" id="UP000030748"/>
    </source>
</evidence>
<dbReference type="AlphaFoldDB" id="A0A022RP03"/>
<keyword evidence="2" id="KW-1185">Reference proteome</keyword>
<protein>
    <recommendedName>
        <fullName evidence="3">DUF868 domain-containing protein</fullName>
    </recommendedName>
</protein>
<evidence type="ECO:0008006" key="3">
    <source>
        <dbReference type="Google" id="ProtNLM"/>
    </source>
</evidence>
<reference evidence="1 2" key="1">
    <citation type="journal article" date="2013" name="Proc. Natl. Acad. Sci. U.S.A.">
        <title>Fine-scale variation in meiotic recombination in Mimulus inferred from population shotgun sequencing.</title>
        <authorList>
            <person name="Hellsten U."/>
            <person name="Wright K.M."/>
            <person name="Jenkins J."/>
            <person name="Shu S."/>
            <person name="Yuan Y."/>
            <person name="Wessler S.R."/>
            <person name="Schmutz J."/>
            <person name="Willis J.H."/>
            <person name="Rokhsar D.S."/>
        </authorList>
    </citation>
    <scope>NUCLEOTIDE SEQUENCE [LARGE SCALE GENOMIC DNA]</scope>
    <source>
        <strain evidence="2">cv. DUN x IM62</strain>
    </source>
</reference>
<dbReference type="Proteomes" id="UP000030748">
    <property type="component" value="Unassembled WGS sequence"/>
</dbReference>
<dbReference type="Pfam" id="PF05910">
    <property type="entry name" value="DUF868"/>
    <property type="match status" value="1"/>
</dbReference>
<organism evidence="1 2">
    <name type="scientific">Erythranthe guttata</name>
    <name type="common">Yellow monkey flower</name>
    <name type="synonym">Mimulus guttatus</name>
    <dbReference type="NCBI Taxonomy" id="4155"/>
    <lineage>
        <taxon>Eukaryota</taxon>
        <taxon>Viridiplantae</taxon>
        <taxon>Streptophyta</taxon>
        <taxon>Embryophyta</taxon>
        <taxon>Tracheophyta</taxon>
        <taxon>Spermatophyta</taxon>
        <taxon>Magnoliopsida</taxon>
        <taxon>eudicotyledons</taxon>
        <taxon>Gunneridae</taxon>
        <taxon>Pentapetalae</taxon>
        <taxon>asterids</taxon>
        <taxon>lamiids</taxon>
        <taxon>Lamiales</taxon>
        <taxon>Phrymaceae</taxon>
        <taxon>Erythranthe</taxon>
    </lineage>
</organism>
<dbReference type="OMA" id="RTCQAVE"/>
<evidence type="ECO:0000313" key="1">
    <source>
        <dbReference type="EMBL" id="EYU41493.1"/>
    </source>
</evidence>
<dbReference type="InterPro" id="IPR008586">
    <property type="entry name" value="DUF868_pln"/>
</dbReference>
<dbReference type="OrthoDB" id="1896898at2759"/>
<proteinExistence type="predicted"/>
<dbReference type="PhylomeDB" id="A0A022RP03"/>
<name>A0A022RP03_ERYGU</name>
<sequence>MRDFPSCFGENGVQVADASCSSAVVTKKACPNSITCVYKCKLLRKSCLITLSWSKNLIGQCLSVEIDDSSHHCICKIDVKPSLFSKRKGSKFSQVDSTEIEVFWDLSSAKFGSRSEPLEGYYIAIVSSGEMLLLVGDLKKEALKKTGAIASPLNAVLISKREHISAKRVYQTKTRFFENGPTHDLKIEYDPHSSGDPGLVVRIDMKTVMQIKHLQWNFRGNYSILIDGLAVEVYWDVHNWLFGPGLGNAVFMFQTSLSVCDSPVLSWRCSESLREANAQGLGFSFFLYAWRNE</sequence>